<evidence type="ECO:0000256" key="1">
    <source>
        <dbReference type="SAM" id="Coils"/>
    </source>
</evidence>
<keyword evidence="3" id="KW-1185">Reference proteome</keyword>
<accession>A0A8K0P955</accession>
<dbReference type="PANTHER" id="PTHR34153:SF2">
    <property type="entry name" value="SI:CH211-262H13.3-RELATED"/>
    <property type="match status" value="1"/>
</dbReference>
<feature type="coiled-coil region" evidence="1">
    <location>
        <begin position="9"/>
        <end position="36"/>
    </location>
</feature>
<dbReference type="OrthoDB" id="10069532at2759"/>
<dbReference type="AlphaFoldDB" id="A0A8K0P955"/>
<reference evidence="2" key="1">
    <citation type="submission" date="2013-04" db="EMBL/GenBank/DDBJ databases">
        <authorList>
            <person name="Qu J."/>
            <person name="Murali S.C."/>
            <person name="Bandaranaike D."/>
            <person name="Bellair M."/>
            <person name="Blankenburg K."/>
            <person name="Chao H."/>
            <person name="Dinh H."/>
            <person name="Doddapaneni H."/>
            <person name="Downs B."/>
            <person name="Dugan-Rocha S."/>
            <person name="Elkadiri S."/>
            <person name="Gnanaolivu R.D."/>
            <person name="Hernandez B."/>
            <person name="Javaid M."/>
            <person name="Jayaseelan J.C."/>
            <person name="Lee S."/>
            <person name="Li M."/>
            <person name="Ming W."/>
            <person name="Munidasa M."/>
            <person name="Muniz J."/>
            <person name="Nguyen L."/>
            <person name="Ongeri F."/>
            <person name="Osuji N."/>
            <person name="Pu L.-L."/>
            <person name="Puazo M."/>
            <person name="Qu C."/>
            <person name="Quiroz J."/>
            <person name="Raj R."/>
            <person name="Weissenberger G."/>
            <person name="Xin Y."/>
            <person name="Zou X."/>
            <person name="Han Y."/>
            <person name="Richards S."/>
            <person name="Worley K."/>
            <person name="Muzny D."/>
            <person name="Gibbs R."/>
        </authorList>
    </citation>
    <scope>NUCLEOTIDE SEQUENCE</scope>
    <source>
        <strain evidence="2">Sampled in the wild</strain>
    </source>
</reference>
<evidence type="ECO:0000313" key="2">
    <source>
        <dbReference type="EMBL" id="KAG8235234.1"/>
    </source>
</evidence>
<name>A0A8K0P955_LADFU</name>
<sequence>MEEERSRFEERMMDKLARIEAQLKVISNKQVSLEEMQKGLWEKMHGLHSTSQPQRQCSLTFNLPVHHLDEFCEVMEKVKDEEVKGQLITLLSQVGGKDLTSFVNGILTRLMGNAVAEKCNWKGQRGEKLDGAPILSIVHGAVIRHIGWETTTEESVKEKIQNWLKQASRRQKCTLFDTCIINAGDLEEQDNQQYWLKQASRRQKCTLFDTCIINAGDLEEQDNQQYWLKQASRRQKCIV</sequence>
<reference evidence="2" key="2">
    <citation type="submission" date="2017-10" db="EMBL/GenBank/DDBJ databases">
        <title>Ladona fulva Genome sequencing and assembly.</title>
        <authorList>
            <person name="Murali S."/>
            <person name="Richards S."/>
            <person name="Bandaranaike D."/>
            <person name="Bellair M."/>
            <person name="Blankenburg K."/>
            <person name="Chao H."/>
            <person name="Dinh H."/>
            <person name="Doddapaneni H."/>
            <person name="Dugan-Rocha S."/>
            <person name="Elkadiri S."/>
            <person name="Gnanaolivu R."/>
            <person name="Hernandez B."/>
            <person name="Skinner E."/>
            <person name="Javaid M."/>
            <person name="Lee S."/>
            <person name="Li M."/>
            <person name="Ming W."/>
            <person name="Munidasa M."/>
            <person name="Muniz J."/>
            <person name="Nguyen L."/>
            <person name="Hughes D."/>
            <person name="Osuji N."/>
            <person name="Pu L.-L."/>
            <person name="Puazo M."/>
            <person name="Qu C."/>
            <person name="Quiroz J."/>
            <person name="Raj R."/>
            <person name="Weissenberger G."/>
            <person name="Xin Y."/>
            <person name="Zou X."/>
            <person name="Han Y."/>
            <person name="Worley K."/>
            <person name="Muzny D."/>
            <person name="Gibbs R."/>
        </authorList>
    </citation>
    <scope>NUCLEOTIDE SEQUENCE</scope>
    <source>
        <strain evidence="2">Sampled in the wild</strain>
    </source>
</reference>
<dbReference type="PANTHER" id="PTHR34153">
    <property type="entry name" value="SI:CH211-262H13.3-RELATED-RELATED"/>
    <property type="match status" value="1"/>
</dbReference>
<evidence type="ECO:0008006" key="4">
    <source>
        <dbReference type="Google" id="ProtNLM"/>
    </source>
</evidence>
<proteinExistence type="predicted"/>
<gene>
    <name evidence="2" type="ORF">J437_LFUL010384</name>
</gene>
<evidence type="ECO:0000313" key="3">
    <source>
        <dbReference type="Proteomes" id="UP000792457"/>
    </source>
</evidence>
<dbReference type="Proteomes" id="UP000792457">
    <property type="component" value="Unassembled WGS sequence"/>
</dbReference>
<organism evidence="2 3">
    <name type="scientific">Ladona fulva</name>
    <name type="common">Scarce chaser dragonfly</name>
    <name type="synonym">Libellula fulva</name>
    <dbReference type="NCBI Taxonomy" id="123851"/>
    <lineage>
        <taxon>Eukaryota</taxon>
        <taxon>Metazoa</taxon>
        <taxon>Ecdysozoa</taxon>
        <taxon>Arthropoda</taxon>
        <taxon>Hexapoda</taxon>
        <taxon>Insecta</taxon>
        <taxon>Pterygota</taxon>
        <taxon>Palaeoptera</taxon>
        <taxon>Odonata</taxon>
        <taxon>Epiprocta</taxon>
        <taxon>Anisoptera</taxon>
        <taxon>Libelluloidea</taxon>
        <taxon>Libellulidae</taxon>
        <taxon>Ladona</taxon>
    </lineage>
</organism>
<comment type="caution">
    <text evidence="2">The sequence shown here is derived from an EMBL/GenBank/DDBJ whole genome shotgun (WGS) entry which is preliminary data.</text>
</comment>
<dbReference type="EMBL" id="KZ308892">
    <property type="protein sequence ID" value="KAG8235234.1"/>
    <property type="molecule type" value="Genomic_DNA"/>
</dbReference>
<keyword evidence="1" id="KW-0175">Coiled coil</keyword>
<protein>
    <recommendedName>
        <fullName evidence="4">DUF4806 domain-containing protein</fullName>
    </recommendedName>
</protein>